<name>A0A0C6P1Y5_BORBO</name>
<dbReference type="Proteomes" id="UP000007564">
    <property type="component" value="Chromosome"/>
</dbReference>
<dbReference type="OrthoDB" id="8912010at2"/>
<dbReference type="AlphaFoldDB" id="A0A0C6P1Y5"/>
<dbReference type="KEGG" id="bbh:BN112_1827"/>
<organism evidence="1 2">
    <name type="scientific">Bordetella bronchiseptica 253</name>
    <dbReference type="NCBI Taxonomy" id="568707"/>
    <lineage>
        <taxon>Bacteria</taxon>
        <taxon>Pseudomonadati</taxon>
        <taxon>Pseudomonadota</taxon>
        <taxon>Betaproteobacteria</taxon>
        <taxon>Burkholderiales</taxon>
        <taxon>Alcaligenaceae</taxon>
        <taxon>Bordetella</taxon>
    </lineage>
</organism>
<dbReference type="EMBL" id="HE965806">
    <property type="protein sequence ID" value="CCJ53744.1"/>
    <property type="molecule type" value="Genomic_DNA"/>
</dbReference>
<dbReference type="HOGENOM" id="CLU_1583004_0_0_4"/>
<dbReference type="Pfam" id="PF07321">
    <property type="entry name" value="YscO"/>
    <property type="match status" value="1"/>
</dbReference>
<protein>
    <submittedName>
        <fullName evidence="1">Putative type III secretion protein</fullName>
    </submittedName>
</protein>
<proteinExistence type="predicted"/>
<dbReference type="GeneID" id="93204008"/>
<dbReference type="InterPro" id="IPR009929">
    <property type="entry name" value="T3SS_YscO"/>
</dbReference>
<accession>A0A0C6P1Y5</accession>
<dbReference type="RefSeq" id="WP_010926206.1">
    <property type="nucleotide sequence ID" value="NC_019382.1"/>
</dbReference>
<dbReference type="Gene3D" id="1.10.287.1700">
    <property type="match status" value="1"/>
</dbReference>
<evidence type="ECO:0000313" key="2">
    <source>
        <dbReference type="Proteomes" id="UP000007564"/>
    </source>
</evidence>
<dbReference type="InterPro" id="IPR053716">
    <property type="entry name" value="Flag_assembly_chemotaxis_eff"/>
</dbReference>
<gene>
    <name evidence="1" type="primary">bscO</name>
    <name evidence="1" type="ORF">BN112_1827</name>
</gene>
<reference evidence="1 2" key="1">
    <citation type="journal article" date="2012" name="BMC Genomics">
        <title>Comparative genomics of the classical Bordetella subspecies: the evolution and exchange of virulence-associated diversity amongst closely related pathogens.</title>
        <authorList>
            <person name="Park J."/>
            <person name="Zhang Y."/>
            <person name="Buboltz A.M."/>
            <person name="Zhang X."/>
            <person name="Schuster S.C."/>
            <person name="Ahuja U."/>
            <person name="Liu M."/>
            <person name="Miller J.F."/>
            <person name="Sebaihia M."/>
            <person name="Bentley S.D."/>
            <person name="Parkhill J."/>
            <person name="Harvill E.T."/>
        </authorList>
    </citation>
    <scope>NUCLEOTIDE SEQUENCE [LARGE SCALE GENOMIC DNA]</scope>
    <source>
        <strain evidence="1 2">253</strain>
    </source>
</reference>
<sequence>MDLESLLAIKHFRADQAQLALKRQQQACAVAAAAQRQAQGRLDDCRLWAGQLENRLYAELCRRIVKTRDIDEVLQRVGHARDRQASLALQLDDAVRRHEHEIQLLAQQREQHRECFQAQQRIAELVRLQQVEAAALRESLEDREIQEAIELSARGRDDASRAGDGLARL</sequence>
<evidence type="ECO:0000313" key="1">
    <source>
        <dbReference type="EMBL" id="CCJ53744.1"/>
    </source>
</evidence>